<accession>A0AAQ3JMI6</accession>
<proteinExistence type="inferred from homology"/>
<evidence type="ECO:0000256" key="2">
    <source>
        <dbReference type="ARBA" id="ARBA00022723"/>
    </source>
</evidence>
<dbReference type="EMBL" id="CP136890">
    <property type="protein sequence ID" value="WOK91760.1"/>
    <property type="molecule type" value="Genomic_DNA"/>
</dbReference>
<feature type="compositionally biased region" description="Basic and acidic residues" evidence="4">
    <location>
        <begin position="92"/>
        <end position="102"/>
    </location>
</feature>
<sequence>MLKKRTRSVGSKNSLMSDSQSLPISPSSSLNKPSVSSLFPSPGLFRSFSSKGFADNEAAMSPTSILETKNLSSFGNLLHSDRHPKKPTASTESKHHPWDHGGSEPIGLGIVDALNEEKATEFSKPERRMVLFGSQLKIQIPSICSTEMPNSPVEFGVKNRDSQLAVFSPSRRSLGHEIFVSSPRFFTGSISMSEVELSEEYTCVISHGPNPKTTHIFDNLIVESCAAESTIATKEGSSTPNHQYPSDDFLTFCHGCKKILGQGTDIFMYRGEKAFCSIECRYNEILIDEEVADSSH</sequence>
<dbReference type="GO" id="GO:0046872">
    <property type="term" value="F:metal ion binding"/>
    <property type="evidence" value="ECO:0007669"/>
    <property type="project" value="UniProtKB-KW"/>
</dbReference>
<dbReference type="Pfam" id="PF04570">
    <property type="entry name" value="zf-FLZ"/>
    <property type="match status" value="1"/>
</dbReference>
<evidence type="ECO:0000256" key="1">
    <source>
        <dbReference type="ARBA" id="ARBA00009374"/>
    </source>
</evidence>
<keyword evidence="7" id="KW-1185">Reference proteome</keyword>
<gene>
    <name evidence="6" type="ORF">Cni_G00451</name>
</gene>
<feature type="region of interest" description="Disordered" evidence="4">
    <location>
        <begin position="1"/>
        <end position="36"/>
    </location>
</feature>
<comment type="similarity">
    <text evidence="1">Belongs to the FLZ family.</text>
</comment>
<feature type="region of interest" description="Disordered" evidence="4">
    <location>
        <begin position="76"/>
        <end position="107"/>
    </location>
</feature>
<dbReference type="InterPro" id="IPR007650">
    <property type="entry name" value="Zf-FLZ_dom"/>
</dbReference>
<dbReference type="AlphaFoldDB" id="A0AAQ3JMI6"/>
<dbReference type="PANTHER" id="PTHR46443:SF3">
    <property type="entry name" value="PROTEIN MARD1"/>
    <property type="match status" value="1"/>
</dbReference>
<dbReference type="Proteomes" id="UP001327560">
    <property type="component" value="Chromosome 1"/>
</dbReference>
<evidence type="ECO:0000313" key="7">
    <source>
        <dbReference type="Proteomes" id="UP001327560"/>
    </source>
</evidence>
<evidence type="ECO:0000259" key="5">
    <source>
        <dbReference type="PROSITE" id="PS51795"/>
    </source>
</evidence>
<protein>
    <submittedName>
        <fullName evidence="6">Protein MARD1</fullName>
    </submittedName>
</protein>
<evidence type="ECO:0000256" key="4">
    <source>
        <dbReference type="SAM" id="MobiDB-lite"/>
    </source>
</evidence>
<dbReference type="InterPro" id="IPR044593">
    <property type="entry name" value="FLZ8/MARD1"/>
</dbReference>
<reference evidence="6 7" key="1">
    <citation type="submission" date="2023-10" db="EMBL/GenBank/DDBJ databases">
        <title>Chromosome-scale genome assembly provides insights into flower coloration mechanisms of Canna indica.</title>
        <authorList>
            <person name="Li C."/>
        </authorList>
    </citation>
    <scope>NUCLEOTIDE SEQUENCE [LARGE SCALE GENOMIC DNA]</scope>
    <source>
        <tissue evidence="6">Flower</tissue>
    </source>
</reference>
<evidence type="ECO:0000313" key="6">
    <source>
        <dbReference type="EMBL" id="WOK91760.1"/>
    </source>
</evidence>
<name>A0AAQ3JMI6_9LILI</name>
<organism evidence="6 7">
    <name type="scientific">Canna indica</name>
    <name type="common">Indian-shot</name>
    <dbReference type="NCBI Taxonomy" id="4628"/>
    <lineage>
        <taxon>Eukaryota</taxon>
        <taxon>Viridiplantae</taxon>
        <taxon>Streptophyta</taxon>
        <taxon>Embryophyta</taxon>
        <taxon>Tracheophyta</taxon>
        <taxon>Spermatophyta</taxon>
        <taxon>Magnoliopsida</taxon>
        <taxon>Liliopsida</taxon>
        <taxon>Zingiberales</taxon>
        <taxon>Cannaceae</taxon>
        <taxon>Canna</taxon>
    </lineage>
</organism>
<dbReference type="PANTHER" id="PTHR46443">
    <property type="entry name" value="FCS-LIKE ZINC FINGER 8"/>
    <property type="match status" value="1"/>
</dbReference>
<dbReference type="PROSITE" id="PS51795">
    <property type="entry name" value="ZF_FLZ"/>
    <property type="match status" value="1"/>
</dbReference>
<feature type="domain" description="FLZ-type" evidence="5">
    <location>
        <begin position="248"/>
        <end position="292"/>
    </location>
</feature>
<feature type="zinc finger region" description="FLZ-type" evidence="3">
    <location>
        <begin position="248"/>
        <end position="292"/>
    </location>
</feature>
<evidence type="ECO:0000256" key="3">
    <source>
        <dbReference type="PROSITE-ProRule" id="PRU01131"/>
    </source>
</evidence>
<keyword evidence="2" id="KW-0479">Metal-binding</keyword>
<feature type="compositionally biased region" description="Low complexity" evidence="4">
    <location>
        <begin position="17"/>
        <end position="36"/>
    </location>
</feature>